<dbReference type="InterPro" id="IPR018993">
    <property type="entry name" value="FOP_dimerisation-dom_N"/>
</dbReference>
<sequence>MIAQGVLDKLKRERAARDVINGFAWTSVQAQLREAVFDVIHQHNPQTNNNAKEQLAQVPNGVVTLELVREFLEFYEFKHTTQVLLAEASLESRSNVKERNLVAERFGVDVKDTSVPLLLQILQQRTTDESKHSLYSRVSDQTAAVVQPRENSQKAPVDDNTSRFSTKEVNVMHGERVAQPTRLPLQPIHVEPVKDYAEEEADEDEFESSMAEEIASGSEFNESFADDQSESASELPPHNPKPTAQDDACDEEDGDEDEEEPVKDLPAPVPSNPPALPPLGALQTSQKQAVPAGKLLAGDEDDDGKDQDDDDASVHSNYSNDKVPTEAAEDNDDFDEELEAERLNSLDAKLKAMEAEDETGTLQQLKQSLQLELQDEHQQDTLAKPKPLSPKKRTPGDDEEEGDQYGSDFEEEEIHSDVVSEELEAVSDMPDDDDDKPHAKYAATDEAGDEYDRPAVTRNDKAVSDENVLNSYDYIEEVERD</sequence>
<dbReference type="Pfam" id="PF09398">
    <property type="entry name" value="FOP_dimer"/>
    <property type="match status" value="1"/>
</dbReference>
<feature type="compositionally biased region" description="Acidic residues" evidence="1">
    <location>
        <begin position="247"/>
        <end position="261"/>
    </location>
</feature>
<protein>
    <recommendedName>
        <fullName evidence="2">FGFR1 oncogene partner (FOP) N-terminal dimerisation domain-containing protein</fullName>
    </recommendedName>
</protein>
<proteinExistence type="predicted"/>
<evidence type="ECO:0000256" key="1">
    <source>
        <dbReference type="SAM" id="MobiDB-lite"/>
    </source>
</evidence>
<dbReference type="Proteomes" id="UP001146120">
    <property type="component" value="Unassembled WGS sequence"/>
</dbReference>
<dbReference type="EMBL" id="DAKRPA010000021">
    <property type="protein sequence ID" value="DBA03256.1"/>
    <property type="molecule type" value="Genomic_DNA"/>
</dbReference>
<evidence type="ECO:0000313" key="3">
    <source>
        <dbReference type="EMBL" id="DBA03256.1"/>
    </source>
</evidence>
<evidence type="ECO:0000259" key="2">
    <source>
        <dbReference type="Pfam" id="PF09398"/>
    </source>
</evidence>
<feature type="compositionally biased region" description="Low complexity" evidence="1">
    <location>
        <begin position="362"/>
        <end position="372"/>
    </location>
</feature>
<feature type="domain" description="FGFR1 oncogene partner (FOP) N-terminal dimerisation" evidence="2">
    <location>
        <begin position="45"/>
        <end position="124"/>
    </location>
</feature>
<gene>
    <name evidence="3" type="ORF">N0F65_011615</name>
</gene>
<feature type="compositionally biased region" description="Acidic residues" evidence="1">
    <location>
        <begin position="397"/>
        <end position="434"/>
    </location>
</feature>
<reference evidence="3" key="2">
    <citation type="journal article" date="2023" name="Microbiol Resour">
        <title>Decontamination and Annotation of the Draft Genome Sequence of the Oomycete Lagenidium giganteum ARSEF 373.</title>
        <authorList>
            <person name="Morgan W.R."/>
            <person name="Tartar A."/>
        </authorList>
    </citation>
    <scope>NUCLEOTIDE SEQUENCE</scope>
    <source>
        <strain evidence="3">ARSEF 373</strain>
    </source>
</reference>
<evidence type="ECO:0000313" key="4">
    <source>
        <dbReference type="Proteomes" id="UP001146120"/>
    </source>
</evidence>
<organism evidence="3 4">
    <name type="scientific">Lagenidium giganteum</name>
    <dbReference type="NCBI Taxonomy" id="4803"/>
    <lineage>
        <taxon>Eukaryota</taxon>
        <taxon>Sar</taxon>
        <taxon>Stramenopiles</taxon>
        <taxon>Oomycota</taxon>
        <taxon>Peronosporomycetes</taxon>
        <taxon>Pythiales</taxon>
        <taxon>Pythiaceae</taxon>
    </lineage>
</organism>
<feature type="compositionally biased region" description="Acidic residues" evidence="1">
    <location>
        <begin position="298"/>
        <end position="311"/>
    </location>
</feature>
<feature type="compositionally biased region" description="Acidic residues" evidence="1">
    <location>
        <begin position="327"/>
        <end position="339"/>
    </location>
</feature>
<dbReference type="Gene3D" id="1.20.960.40">
    <property type="match status" value="1"/>
</dbReference>
<name>A0AAV2ZAC6_9STRA</name>
<keyword evidence="4" id="KW-1185">Reference proteome</keyword>
<feature type="compositionally biased region" description="Basic and acidic residues" evidence="1">
    <location>
        <begin position="450"/>
        <end position="464"/>
    </location>
</feature>
<dbReference type="GO" id="GO:0005815">
    <property type="term" value="C:microtubule organizing center"/>
    <property type="evidence" value="ECO:0007669"/>
    <property type="project" value="InterPro"/>
</dbReference>
<feature type="region of interest" description="Disordered" evidence="1">
    <location>
        <begin position="130"/>
        <end position="163"/>
    </location>
</feature>
<feature type="region of interest" description="Disordered" evidence="1">
    <location>
        <begin position="221"/>
        <end position="481"/>
    </location>
</feature>
<dbReference type="GO" id="GO:0034453">
    <property type="term" value="P:microtubule anchoring"/>
    <property type="evidence" value="ECO:0007669"/>
    <property type="project" value="InterPro"/>
</dbReference>
<reference evidence="3" key="1">
    <citation type="submission" date="2022-11" db="EMBL/GenBank/DDBJ databases">
        <authorList>
            <person name="Morgan W.R."/>
            <person name="Tartar A."/>
        </authorList>
    </citation>
    <scope>NUCLEOTIDE SEQUENCE</scope>
    <source>
        <strain evidence="3">ARSEF 373</strain>
    </source>
</reference>
<accession>A0AAV2ZAC6</accession>
<feature type="compositionally biased region" description="Basic and acidic residues" evidence="1">
    <location>
        <begin position="340"/>
        <end position="354"/>
    </location>
</feature>
<feature type="compositionally biased region" description="Pro residues" evidence="1">
    <location>
        <begin position="267"/>
        <end position="277"/>
    </location>
</feature>
<dbReference type="AlphaFoldDB" id="A0AAV2ZAC6"/>
<feature type="compositionally biased region" description="Polar residues" evidence="1">
    <location>
        <begin position="136"/>
        <end position="154"/>
    </location>
</feature>
<comment type="caution">
    <text evidence="3">The sequence shown here is derived from an EMBL/GenBank/DDBJ whole genome shotgun (WGS) entry which is preliminary data.</text>
</comment>